<comment type="caution">
    <text evidence="3">The sequence shown here is derived from an EMBL/GenBank/DDBJ whole genome shotgun (WGS) entry which is preliminary data.</text>
</comment>
<keyword evidence="2" id="KW-0732">Signal</keyword>
<dbReference type="AlphaFoldDB" id="A0AA46I679"/>
<protein>
    <submittedName>
        <fullName evidence="3">Tetratricopeptide repeat protein</fullName>
    </submittedName>
</protein>
<gene>
    <name evidence="3" type="ORF">EV215_0616</name>
</gene>
<evidence type="ECO:0000256" key="1">
    <source>
        <dbReference type="PROSITE-ProRule" id="PRU00339"/>
    </source>
</evidence>
<proteinExistence type="predicted"/>
<dbReference type="InterPro" id="IPR019734">
    <property type="entry name" value="TPR_rpt"/>
</dbReference>
<feature type="signal peptide" evidence="2">
    <location>
        <begin position="1"/>
        <end position="18"/>
    </location>
</feature>
<reference evidence="3 4" key="1">
    <citation type="submission" date="2019-03" db="EMBL/GenBank/DDBJ databases">
        <title>Genomic Encyclopedia of Type Strains, Phase IV (KMG-IV): sequencing the most valuable type-strain genomes for metagenomic binning, comparative biology and taxonomic classification.</title>
        <authorList>
            <person name="Goeker M."/>
        </authorList>
    </citation>
    <scope>NUCLEOTIDE SEQUENCE [LARGE SCALE GENOMIC DNA]</scope>
    <source>
        <strain evidence="3 4">DSM 100055</strain>
    </source>
</reference>
<organism evidence="3 4">
    <name type="scientific">Hypnocyclicus thermotrophus</name>
    <dbReference type="NCBI Taxonomy" id="1627895"/>
    <lineage>
        <taxon>Bacteria</taxon>
        <taxon>Fusobacteriati</taxon>
        <taxon>Fusobacteriota</taxon>
        <taxon>Fusobacteriia</taxon>
        <taxon>Fusobacteriales</taxon>
        <taxon>Fusobacteriaceae</taxon>
        <taxon>Hypnocyclicus</taxon>
    </lineage>
</organism>
<accession>A0AA46I679</accession>
<dbReference type="PROSITE" id="PS50005">
    <property type="entry name" value="TPR"/>
    <property type="match status" value="1"/>
</dbReference>
<dbReference type="RefSeq" id="WP_134112516.1">
    <property type="nucleotide sequence ID" value="NZ_SOBG01000002.1"/>
</dbReference>
<evidence type="ECO:0000256" key="2">
    <source>
        <dbReference type="SAM" id="SignalP"/>
    </source>
</evidence>
<dbReference type="EMBL" id="SOBG01000002">
    <property type="protein sequence ID" value="TDT71924.1"/>
    <property type="molecule type" value="Genomic_DNA"/>
</dbReference>
<dbReference type="Pfam" id="PF13174">
    <property type="entry name" value="TPR_6"/>
    <property type="match status" value="1"/>
</dbReference>
<dbReference type="Gene3D" id="1.25.40.10">
    <property type="entry name" value="Tetratricopeptide repeat domain"/>
    <property type="match status" value="1"/>
</dbReference>
<keyword evidence="4" id="KW-1185">Reference proteome</keyword>
<sequence>MKRQLLFIMLLFSSISYSKIEISGVNFVNTPITLISQTKGKWYISGKPTYSKGKLIDSGYSATFIPDTIGNFEVTFEHNNGEKEINFFEIKSINQFDEKQIYDIITESFNSKNLKLLKYGINLLELNFPNSKYINFSYKKAIELSKIDNDFKTGLNYLNKLNSNFIGLENEYVDLLKINYLFYDFFNKTELKIQVLKKLVKYDNRYKKELFITYFNDVKYHNLGLENLEKYFFENFDINIANILANYYEKNKNYEKAAFFYSKFNNYLAAKNLLLANKDYSSLFKLLSEDEKNKLKLIEDDKKNKTRYSEYYQYAKENILKERFELAEIYLKRVLSQSNDDKLKKQAAIDLISIYNLKYKYTEALSTYNKYLKKLISLKDIDIYYNIGLIYYKLNDKENSLKIFNDIINKYPKTIWATKSNIYKIRLQKI</sequence>
<dbReference type="Proteomes" id="UP000294678">
    <property type="component" value="Unassembled WGS sequence"/>
</dbReference>
<evidence type="ECO:0000313" key="3">
    <source>
        <dbReference type="EMBL" id="TDT71924.1"/>
    </source>
</evidence>
<feature type="chain" id="PRO_5041424502" evidence="2">
    <location>
        <begin position="19"/>
        <end position="430"/>
    </location>
</feature>
<evidence type="ECO:0000313" key="4">
    <source>
        <dbReference type="Proteomes" id="UP000294678"/>
    </source>
</evidence>
<dbReference type="SMART" id="SM00028">
    <property type="entry name" value="TPR"/>
    <property type="match status" value="2"/>
</dbReference>
<dbReference type="InterPro" id="IPR011990">
    <property type="entry name" value="TPR-like_helical_dom_sf"/>
</dbReference>
<feature type="repeat" description="TPR" evidence="1">
    <location>
        <begin position="381"/>
        <end position="414"/>
    </location>
</feature>
<keyword evidence="1" id="KW-0802">TPR repeat</keyword>
<dbReference type="SUPFAM" id="SSF48452">
    <property type="entry name" value="TPR-like"/>
    <property type="match status" value="1"/>
</dbReference>
<name>A0AA46I679_9FUSO</name>